<accession>A0A314XVD6</accession>
<dbReference type="GO" id="GO:0003714">
    <property type="term" value="F:transcription corepressor activity"/>
    <property type="evidence" value="ECO:0007669"/>
    <property type="project" value="InterPro"/>
</dbReference>
<dbReference type="InterPro" id="IPR015943">
    <property type="entry name" value="WD40/YVTN_repeat-like_dom_sf"/>
</dbReference>
<name>A0A314XVD6_PRUYE</name>
<gene>
    <name evidence="5" type="ORF">Pyn_19621</name>
</gene>
<dbReference type="PRINTS" id="PR00320">
    <property type="entry name" value="GPROTEINBRPT"/>
</dbReference>
<dbReference type="PROSITE" id="PS50294">
    <property type="entry name" value="WD_REPEATS_REGION"/>
    <property type="match status" value="3"/>
</dbReference>
<evidence type="ECO:0000256" key="4">
    <source>
        <dbReference type="SAM" id="MobiDB-lite"/>
    </source>
</evidence>
<dbReference type="InterPro" id="IPR020472">
    <property type="entry name" value="WD40_PAC1"/>
</dbReference>
<evidence type="ECO:0000256" key="3">
    <source>
        <dbReference type="PROSITE-ProRule" id="PRU00221"/>
    </source>
</evidence>
<keyword evidence="2" id="KW-0677">Repeat</keyword>
<feature type="repeat" description="WD" evidence="3">
    <location>
        <begin position="83"/>
        <end position="124"/>
    </location>
</feature>
<evidence type="ECO:0000313" key="6">
    <source>
        <dbReference type="Proteomes" id="UP000250321"/>
    </source>
</evidence>
<proteinExistence type="predicted"/>
<dbReference type="InterPro" id="IPR001680">
    <property type="entry name" value="WD40_rpt"/>
</dbReference>
<dbReference type="AlphaFoldDB" id="A0A314XVD6"/>
<dbReference type="InterPro" id="IPR036322">
    <property type="entry name" value="WD40_repeat_dom_sf"/>
</dbReference>
<evidence type="ECO:0000256" key="1">
    <source>
        <dbReference type="ARBA" id="ARBA00022574"/>
    </source>
</evidence>
<feature type="repeat" description="WD" evidence="3">
    <location>
        <begin position="125"/>
        <end position="160"/>
    </location>
</feature>
<protein>
    <submittedName>
        <fullName evidence="5">Transcriptional corepressor LEUNIG isoform X3</fullName>
    </submittedName>
</protein>
<keyword evidence="1 3" id="KW-0853">WD repeat</keyword>
<dbReference type="STRING" id="2094558.A0A314XVD6"/>
<dbReference type="EMBL" id="PJQY01002259">
    <property type="protein sequence ID" value="PQP95297.1"/>
    <property type="molecule type" value="Genomic_DNA"/>
</dbReference>
<dbReference type="InterPro" id="IPR019775">
    <property type="entry name" value="WD40_repeat_CS"/>
</dbReference>
<feature type="region of interest" description="Disordered" evidence="4">
    <location>
        <begin position="1"/>
        <end position="25"/>
    </location>
</feature>
<evidence type="ECO:0000313" key="5">
    <source>
        <dbReference type="EMBL" id="PQP95297.1"/>
    </source>
</evidence>
<keyword evidence="6" id="KW-1185">Reference proteome</keyword>
<comment type="caution">
    <text evidence="5">The sequence shown here is derived from an EMBL/GenBank/DDBJ whole genome shotgun (WGS) entry which is preliminary data.</text>
</comment>
<dbReference type="InterPro" id="IPR044716">
    <property type="entry name" value="LEUNIG-like"/>
</dbReference>
<sequence>MSMPALPHSGSSSKPLMMFGPDGTGTLTSPSNQLADMDRFVEDGSLDDNVESFLSHDDVDPRDAVGRCMDVSKGFTFTEVHSVKASTSKVTSCHFSSDGKFLASGGHDKKAVLWYTDTLKVKSTLEEHSALITDVRFSPSMSRLATSSFDKTVRVWDADNPGYSLRTFMGHSASVMSLDFHPNKDDLICSCDSDGQIRYWSINNGSCSSVFKGGTAQMRFQPRHGRFLAAAADNVVSILDVETQACRHSLQGILSLSILCAGIHLASSLHPSVRTLKFHSCVFHPTYTSLLVIGCYQSLELWNMTENKTMTLSAHDGLIAALAMSTVTGLVASASHDKFVKLWK</sequence>
<dbReference type="CDD" id="cd00200">
    <property type="entry name" value="WD40"/>
    <property type="match status" value="1"/>
</dbReference>
<dbReference type="PROSITE" id="PS50082">
    <property type="entry name" value="WD_REPEATS_2"/>
    <property type="match status" value="4"/>
</dbReference>
<dbReference type="Gene3D" id="2.130.10.10">
    <property type="entry name" value="YVTN repeat-like/Quinoprotein amine dehydrogenase"/>
    <property type="match status" value="2"/>
</dbReference>
<dbReference type="OrthoDB" id="47802at2759"/>
<dbReference type="SMART" id="SM00320">
    <property type="entry name" value="WD40"/>
    <property type="match status" value="6"/>
</dbReference>
<reference evidence="5 6" key="1">
    <citation type="submission" date="2018-02" db="EMBL/GenBank/DDBJ databases">
        <title>Draft genome of wild Prunus yedoensis var. nudiflora.</title>
        <authorList>
            <person name="Baek S."/>
            <person name="Kim J.-H."/>
            <person name="Choi K."/>
            <person name="Kim G.-B."/>
            <person name="Cho A."/>
            <person name="Jang H."/>
            <person name="Shin C.-H."/>
            <person name="Yu H.-J."/>
            <person name="Mun J.-H."/>
        </authorList>
    </citation>
    <scope>NUCLEOTIDE SEQUENCE [LARGE SCALE GENOMIC DNA]</scope>
    <source>
        <strain evidence="6">cv. Jeju island</strain>
        <tissue evidence="5">Leaf</tissue>
    </source>
</reference>
<dbReference type="PANTHER" id="PTHR44376:SF5">
    <property type="entry name" value="TRANSCRIPTIONAL COREPRESSOR LEUNIG ISOFORM X1"/>
    <property type="match status" value="1"/>
</dbReference>
<dbReference type="PROSITE" id="PS00678">
    <property type="entry name" value="WD_REPEATS_1"/>
    <property type="match status" value="1"/>
</dbReference>
<dbReference type="SUPFAM" id="SSF50978">
    <property type="entry name" value="WD40 repeat-like"/>
    <property type="match status" value="1"/>
</dbReference>
<feature type="repeat" description="WD" evidence="3">
    <location>
        <begin position="312"/>
        <end position="344"/>
    </location>
</feature>
<dbReference type="PANTHER" id="PTHR44376">
    <property type="entry name" value="TRANSCRIPTIONAL REGULATOR OF FILAMENTOUS GROWTH FLO8"/>
    <property type="match status" value="1"/>
</dbReference>
<dbReference type="Pfam" id="PF00400">
    <property type="entry name" value="WD40"/>
    <property type="match status" value="4"/>
</dbReference>
<organism evidence="5 6">
    <name type="scientific">Prunus yedoensis var. nudiflora</name>
    <dbReference type="NCBI Taxonomy" id="2094558"/>
    <lineage>
        <taxon>Eukaryota</taxon>
        <taxon>Viridiplantae</taxon>
        <taxon>Streptophyta</taxon>
        <taxon>Embryophyta</taxon>
        <taxon>Tracheophyta</taxon>
        <taxon>Spermatophyta</taxon>
        <taxon>Magnoliopsida</taxon>
        <taxon>eudicotyledons</taxon>
        <taxon>Gunneridae</taxon>
        <taxon>Pentapetalae</taxon>
        <taxon>rosids</taxon>
        <taxon>fabids</taxon>
        <taxon>Rosales</taxon>
        <taxon>Rosaceae</taxon>
        <taxon>Amygdaloideae</taxon>
        <taxon>Amygdaleae</taxon>
        <taxon>Prunus</taxon>
    </lineage>
</organism>
<dbReference type="Proteomes" id="UP000250321">
    <property type="component" value="Unassembled WGS sequence"/>
</dbReference>
<feature type="repeat" description="WD" evidence="3">
    <location>
        <begin position="168"/>
        <end position="210"/>
    </location>
</feature>
<evidence type="ECO:0000256" key="2">
    <source>
        <dbReference type="ARBA" id="ARBA00022737"/>
    </source>
</evidence>